<dbReference type="EMBL" id="JAACFV010000089">
    <property type="protein sequence ID" value="KAF7506299.1"/>
    <property type="molecule type" value="Genomic_DNA"/>
</dbReference>
<keyword evidence="3" id="KW-1185">Reference proteome</keyword>
<dbReference type="OrthoDB" id="9991317at2759"/>
<proteinExistence type="predicted"/>
<evidence type="ECO:0000313" key="2">
    <source>
        <dbReference type="EMBL" id="KAF7506299.1"/>
    </source>
</evidence>
<feature type="region of interest" description="Disordered" evidence="1">
    <location>
        <begin position="1"/>
        <end position="24"/>
    </location>
</feature>
<dbReference type="AlphaFoldDB" id="A0A8H7AF47"/>
<evidence type="ECO:0000313" key="3">
    <source>
        <dbReference type="Proteomes" id="UP000606974"/>
    </source>
</evidence>
<sequence length="381" mass="42955">MGPNQKGRRVFPERRRQGTSVQSAKEMAFKVSGSSSSSYKYLGESDLNILRRIVCLNRGRSENPPADAIRRPQMPALVLGNEPLYHDLSPIVYARGSYLSDLRLAIEKPGLCVQGSARPFLDSGIPEVDTLVRETRLWDFQEETVTGLKSLLSAHLDTAEIVTRMPSGATASEPWTLWIWHKMRTKEYQAAFRRLSMLAVMVASSMLAQNQDIWSAILVLERGREVLNSLSSLPTRCQRIKYAPHLERQVQELVADLKNPGRERNHEYRRSEFRHLEAFERNSREMLKAVQDLITCERDIAPFGKEHILQQSQAGSIVMLVTATIGAHAVIVTPFTTRAITLNQCSYEDAVNESRAVRLALSQSVQDQSLMEMPTESFVSA</sequence>
<protein>
    <submittedName>
        <fullName evidence="2">Uncharacterized protein</fullName>
    </submittedName>
</protein>
<name>A0A8H7AF47_9EURO</name>
<organism evidence="2 3">
    <name type="scientific">Endocarpon pusillum</name>
    <dbReference type="NCBI Taxonomy" id="364733"/>
    <lineage>
        <taxon>Eukaryota</taxon>
        <taxon>Fungi</taxon>
        <taxon>Dikarya</taxon>
        <taxon>Ascomycota</taxon>
        <taxon>Pezizomycotina</taxon>
        <taxon>Eurotiomycetes</taxon>
        <taxon>Chaetothyriomycetidae</taxon>
        <taxon>Verrucariales</taxon>
        <taxon>Verrucariaceae</taxon>
        <taxon>Endocarpon</taxon>
    </lineage>
</organism>
<comment type="caution">
    <text evidence="2">The sequence shown here is derived from an EMBL/GenBank/DDBJ whole genome shotgun (WGS) entry which is preliminary data.</text>
</comment>
<reference evidence="2" key="1">
    <citation type="submission" date="2020-02" db="EMBL/GenBank/DDBJ databases">
        <authorList>
            <person name="Palmer J.M."/>
        </authorList>
    </citation>
    <scope>NUCLEOTIDE SEQUENCE</scope>
    <source>
        <strain evidence="2">EPUS1.4</strain>
        <tissue evidence="2">Thallus</tissue>
    </source>
</reference>
<evidence type="ECO:0000256" key="1">
    <source>
        <dbReference type="SAM" id="MobiDB-lite"/>
    </source>
</evidence>
<gene>
    <name evidence="2" type="ORF">GJ744_011872</name>
</gene>
<accession>A0A8H7AF47</accession>
<dbReference type="Proteomes" id="UP000606974">
    <property type="component" value="Unassembled WGS sequence"/>
</dbReference>